<dbReference type="InterPro" id="IPR018204">
    <property type="entry name" value="Trp_synthase_alpha_AS"/>
</dbReference>
<dbReference type="SUPFAM" id="SSF53686">
    <property type="entry name" value="Tryptophan synthase beta subunit-like PLP-dependent enzymes"/>
    <property type="match status" value="1"/>
</dbReference>
<dbReference type="InterPro" id="IPR002028">
    <property type="entry name" value="Trp_synthase_suA"/>
</dbReference>
<comment type="similarity">
    <text evidence="3">In the C-terminal section; belongs to the TrpB family.</text>
</comment>
<dbReference type="PANTHER" id="PTHR48077">
    <property type="entry name" value="TRYPTOPHAN SYNTHASE-RELATED"/>
    <property type="match status" value="1"/>
</dbReference>
<keyword evidence="11 13" id="KW-0456">Lyase</keyword>
<keyword evidence="17" id="KW-1185">Reference proteome</keyword>
<evidence type="ECO:0000256" key="1">
    <source>
        <dbReference type="ARBA" id="ARBA00001933"/>
    </source>
</evidence>
<organism evidence="16 17">
    <name type="scientific">Gymnopilus dilepis</name>
    <dbReference type="NCBI Taxonomy" id="231916"/>
    <lineage>
        <taxon>Eukaryota</taxon>
        <taxon>Fungi</taxon>
        <taxon>Dikarya</taxon>
        <taxon>Basidiomycota</taxon>
        <taxon>Agaricomycotina</taxon>
        <taxon>Agaricomycetes</taxon>
        <taxon>Agaricomycetidae</taxon>
        <taxon>Agaricales</taxon>
        <taxon>Agaricineae</taxon>
        <taxon>Hymenogastraceae</taxon>
        <taxon>Gymnopilus</taxon>
    </lineage>
</organism>
<evidence type="ECO:0000256" key="12">
    <source>
        <dbReference type="ARBA" id="ARBA00049047"/>
    </source>
</evidence>
<dbReference type="InParanoid" id="A0A409YAI2"/>
<dbReference type="OrthoDB" id="10050244at2759"/>
<evidence type="ECO:0000256" key="6">
    <source>
        <dbReference type="ARBA" id="ARBA00018724"/>
    </source>
</evidence>
<dbReference type="InterPro" id="IPR006653">
    <property type="entry name" value="Trp_synth_b_CS"/>
</dbReference>
<dbReference type="Gene3D" id="3.40.50.1100">
    <property type="match status" value="2"/>
</dbReference>
<dbReference type="FunCoup" id="A0A409YAI2">
    <property type="interactions" value="344"/>
</dbReference>
<dbReference type="InterPro" id="IPR023026">
    <property type="entry name" value="Trp_synth_beta/beta-like"/>
</dbReference>
<dbReference type="PANTHER" id="PTHR48077:SF3">
    <property type="entry name" value="TRYPTOPHAN SYNTHASE"/>
    <property type="match status" value="1"/>
</dbReference>
<evidence type="ECO:0000313" key="17">
    <source>
        <dbReference type="Proteomes" id="UP000284706"/>
    </source>
</evidence>
<feature type="region of interest" description="Disordered" evidence="14">
    <location>
        <begin position="270"/>
        <end position="296"/>
    </location>
</feature>
<dbReference type="Pfam" id="PF00291">
    <property type="entry name" value="PALP"/>
    <property type="match status" value="1"/>
</dbReference>
<dbReference type="Gene3D" id="3.20.20.70">
    <property type="entry name" value="Aldolase class I"/>
    <property type="match status" value="1"/>
</dbReference>
<evidence type="ECO:0000256" key="3">
    <source>
        <dbReference type="ARBA" id="ARBA00005761"/>
    </source>
</evidence>
<comment type="catalytic activity">
    <reaction evidence="12 13">
        <text>(1S,2R)-1-C-(indol-3-yl)glycerol 3-phosphate + L-serine = D-glyceraldehyde 3-phosphate + L-tryptophan + H2O</text>
        <dbReference type="Rhea" id="RHEA:10532"/>
        <dbReference type="ChEBI" id="CHEBI:15377"/>
        <dbReference type="ChEBI" id="CHEBI:33384"/>
        <dbReference type="ChEBI" id="CHEBI:57912"/>
        <dbReference type="ChEBI" id="CHEBI:58866"/>
        <dbReference type="ChEBI" id="CHEBI:59776"/>
        <dbReference type="EC" id="4.2.1.20"/>
    </reaction>
</comment>
<comment type="pathway">
    <text evidence="2 13">Amino-acid biosynthesis; L-tryptophan biosynthesis; L-tryptophan from chorismate: step 5/5.</text>
</comment>
<evidence type="ECO:0000256" key="4">
    <source>
        <dbReference type="ARBA" id="ARBA00006095"/>
    </source>
</evidence>
<feature type="compositionally biased region" description="Polar residues" evidence="14">
    <location>
        <begin position="275"/>
        <end position="293"/>
    </location>
</feature>
<dbReference type="NCBIfam" id="TIGR00263">
    <property type="entry name" value="trpB"/>
    <property type="match status" value="1"/>
</dbReference>
<dbReference type="InterPro" id="IPR013785">
    <property type="entry name" value="Aldolase_TIM"/>
</dbReference>
<evidence type="ECO:0000256" key="2">
    <source>
        <dbReference type="ARBA" id="ARBA00004733"/>
    </source>
</evidence>
<dbReference type="Proteomes" id="UP000284706">
    <property type="component" value="Unassembled WGS sequence"/>
</dbReference>
<dbReference type="SUPFAM" id="SSF51366">
    <property type="entry name" value="Ribulose-phoshate binding barrel"/>
    <property type="match status" value="1"/>
</dbReference>
<comment type="similarity">
    <text evidence="4">In the N-terminal section; belongs to the TrpA family.</text>
</comment>
<dbReference type="NCBIfam" id="TIGR00262">
    <property type="entry name" value="trpA"/>
    <property type="match status" value="1"/>
</dbReference>
<dbReference type="STRING" id="231916.A0A409YAI2"/>
<keyword evidence="7 13" id="KW-0028">Amino-acid biosynthesis</keyword>
<dbReference type="GO" id="GO:0004834">
    <property type="term" value="F:tryptophan synthase activity"/>
    <property type="evidence" value="ECO:0007669"/>
    <property type="project" value="UniProtKB-EC"/>
</dbReference>
<protein>
    <recommendedName>
        <fullName evidence="6 13">Tryptophan synthase</fullName>
        <ecNumber evidence="5 13">4.2.1.20</ecNumber>
    </recommendedName>
</protein>
<keyword evidence="8 13" id="KW-0822">Tryptophan biosynthesis</keyword>
<evidence type="ECO:0000256" key="8">
    <source>
        <dbReference type="ARBA" id="ARBA00022822"/>
    </source>
</evidence>
<dbReference type="UniPathway" id="UPA00035">
    <property type="reaction ID" value="UER00044"/>
</dbReference>
<sequence length="657" mass="70666">MEALTKVFDAKAAEGQPALVTFVTAGFPTPEETVPILLAMEAGGADVIELGVPFSDPIADGPVIQETNTVALKNDVDYVKVLGQLREARSKGLKAPVLLMGYYNPLLAYDEDKAIQDAAEAGANGFIMVDLPPEEALGFREKCRKANLSYVPLIAPSTTLSRIKFLASIADTFIYVVSKMGTTGSSDKIAMNKELPDIIARIREYATVPLAVGFGVANRSHFDTVADAGADGVVIGSRLVNVIKNSKPGEAAKNVEAFCSEISLKGASGQLKSPRLNTPRTPDVKPSQNNASAEHSGETLLPARFGQFGGQYVPEALFDCLMELEAAHKSAMADPEFHKEFRSHFGYMNRPSQLYLAENLTKDAGGARIWLKREDLNHTGSHKINNAIGQILLAKRIGKTRIIAETGAGQHGVATATVCAKFGMECVIYMGAEDVRRQALNVFRIEMLGGKVIPVHSGSCTLKDAVNEAFRDWVTNLATTHYLVGSVIGPHPFPTLVRDFQKIIGQEIKAQMQELRGKLPDVVVACVGGGSNAIGTFYDFIGDKSVRLVGVEAGGEGTDGDRHSATLSMGQPGVLHGVRTYILQDKAGQIVETHSISAGLDYPGVGPEHAWLKDSGRAEYVAATDEEALRGFRMLTQREGIIPGKLTIFRAVFWEVV</sequence>
<dbReference type="CDD" id="cd06446">
    <property type="entry name" value="Trp-synth_B"/>
    <property type="match status" value="1"/>
</dbReference>
<proteinExistence type="inferred from homology"/>
<dbReference type="GO" id="GO:0005737">
    <property type="term" value="C:cytoplasm"/>
    <property type="evidence" value="ECO:0007669"/>
    <property type="project" value="TreeGrafter"/>
</dbReference>
<evidence type="ECO:0000256" key="13">
    <source>
        <dbReference type="RuleBase" id="RU003663"/>
    </source>
</evidence>
<dbReference type="EMBL" id="NHYE01001036">
    <property type="protein sequence ID" value="PPR00001.1"/>
    <property type="molecule type" value="Genomic_DNA"/>
</dbReference>
<feature type="domain" description="Tryptophan synthase beta chain-like PALP" evidence="15">
    <location>
        <begin position="350"/>
        <end position="644"/>
    </location>
</feature>
<dbReference type="FunFam" id="3.20.20.70:FF:000151">
    <property type="entry name" value="Tryptophan synthase"/>
    <property type="match status" value="1"/>
</dbReference>
<comment type="cofactor">
    <cofactor evidence="1 13">
        <name>pyridoxal 5'-phosphate</name>
        <dbReference type="ChEBI" id="CHEBI:597326"/>
    </cofactor>
</comment>
<keyword evidence="9 13" id="KW-0663">Pyridoxal phosphate</keyword>
<dbReference type="HAMAP" id="MF_00133">
    <property type="entry name" value="Trp_synth_beta"/>
    <property type="match status" value="1"/>
</dbReference>
<comment type="caution">
    <text evidence="16">The sequence shown here is derived from an EMBL/GenBank/DDBJ whole genome shotgun (WGS) entry which is preliminary data.</text>
</comment>
<evidence type="ECO:0000256" key="11">
    <source>
        <dbReference type="ARBA" id="ARBA00023239"/>
    </source>
</evidence>
<dbReference type="HAMAP" id="MF_00131">
    <property type="entry name" value="Trp_synth_alpha"/>
    <property type="match status" value="1"/>
</dbReference>
<dbReference type="InterPro" id="IPR036052">
    <property type="entry name" value="TrpB-like_PALP_sf"/>
</dbReference>
<dbReference type="InterPro" id="IPR011060">
    <property type="entry name" value="RibuloseP-bd_barrel"/>
</dbReference>
<evidence type="ECO:0000313" key="16">
    <source>
        <dbReference type="EMBL" id="PPR00001.1"/>
    </source>
</evidence>
<gene>
    <name evidence="16" type="ORF">CVT26_009282</name>
</gene>
<dbReference type="FunFam" id="3.40.50.1100:FF:000001">
    <property type="entry name" value="Tryptophan synthase beta chain"/>
    <property type="match status" value="1"/>
</dbReference>
<evidence type="ECO:0000256" key="14">
    <source>
        <dbReference type="SAM" id="MobiDB-lite"/>
    </source>
</evidence>
<dbReference type="InterPro" id="IPR006654">
    <property type="entry name" value="Trp_synth_beta"/>
</dbReference>
<dbReference type="PROSITE" id="PS00168">
    <property type="entry name" value="TRP_SYNTHASE_BETA"/>
    <property type="match status" value="1"/>
</dbReference>
<dbReference type="InterPro" id="IPR001926">
    <property type="entry name" value="TrpB-like_PALP"/>
</dbReference>
<keyword evidence="10 13" id="KW-0057">Aromatic amino acid biosynthesis</keyword>
<dbReference type="Pfam" id="PF00290">
    <property type="entry name" value="Trp_syntA"/>
    <property type="match status" value="1"/>
</dbReference>
<dbReference type="FunFam" id="3.40.50.1100:FF:000004">
    <property type="entry name" value="Tryptophan synthase beta chain"/>
    <property type="match status" value="1"/>
</dbReference>
<dbReference type="PROSITE" id="PS00167">
    <property type="entry name" value="TRP_SYNTHASE_ALPHA"/>
    <property type="match status" value="1"/>
</dbReference>
<dbReference type="EC" id="4.2.1.20" evidence="5 13"/>
<reference evidence="16 17" key="1">
    <citation type="journal article" date="2018" name="Evol. Lett.">
        <title>Horizontal gene cluster transfer increased hallucinogenic mushroom diversity.</title>
        <authorList>
            <person name="Reynolds H.T."/>
            <person name="Vijayakumar V."/>
            <person name="Gluck-Thaler E."/>
            <person name="Korotkin H.B."/>
            <person name="Matheny P.B."/>
            <person name="Slot J.C."/>
        </authorList>
    </citation>
    <scope>NUCLEOTIDE SEQUENCE [LARGE SCALE GENOMIC DNA]</scope>
    <source>
        <strain evidence="16 17">SRW20</strain>
    </source>
</reference>
<evidence type="ECO:0000256" key="9">
    <source>
        <dbReference type="ARBA" id="ARBA00022898"/>
    </source>
</evidence>
<name>A0A409YAI2_9AGAR</name>
<evidence type="ECO:0000256" key="7">
    <source>
        <dbReference type="ARBA" id="ARBA00022605"/>
    </source>
</evidence>
<evidence type="ECO:0000256" key="5">
    <source>
        <dbReference type="ARBA" id="ARBA00012043"/>
    </source>
</evidence>
<dbReference type="AlphaFoldDB" id="A0A409YAI2"/>
<dbReference type="CDD" id="cd04724">
    <property type="entry name" value="Tryptophan_synthase_alpha"/>
    <property type="match status" value="1"/>
</dbReference>
<accession>A0A409YAI2</accession>
<evidence type="ECO:0000259" key="15">
    <source>
        <dbReference type="Pfam" id="PF00291"/>
    </source>
</evidence>
<evidence type="ECO:0000256" key="10">
    <source>
        <dbReference type="ARBA" id="ARBA00023141"/>
    </source>
</evidence>